<proteinExistence type="predicted"/>
<reference evidence="6 7" key="1">
    <citation type="submission" date="2016-10" db="EMBL/GenBank/DDBJ databases">
        <title>Genome sequence of Streptomyces sp. MUSC 1.</title>
        <authorList>
            <person name="Lee L.-H."/>
            <person name="Ser H.-L."/>
            <person name="Law J.W.-F."/>
        </authorList>
    </citation>
    <scope>NUCLEOTIDE SEQUENCE [LARGE SCALE GENOMIC DNA]</scope>
    <source>
        <strain evidence="6 7">MUSC 1</strain>
    </source>
</reference>
<dbReference type="InterPro" id="IPR002577">
    <property type="entry name" value="HTH_HxlR"/>
</dbReference>
<dbReference type="OrthoDB" id="4302401at2"/>
<dbReference type="RefSeq" id="WP_071378762.1">
    <property type="nucleotide sequence ID" value="NZ_MLYO01000007.1"/>
</dbReference>
<gene>
    <name evidence="6" type="ORF">BIV23_01030</name>
</gene>
<dbReference type="Proteomes" id="UP000179642">
    <property type="component" value="Unassembled WGS sequence"/>
</dbReference>
<organism evidence="6 7">
    <name type="scientific">Streptomyces monashensis</name>
    <dbReference type="NCBI Taxonomy" id="1678012"/>
    <lineage>
        <taxon>Bacteria</taxon>
        <taxon>Bacillati</taxon>
        <taxon>Actinomycetota</taxon>
        <taxon>Actinomycetes</taxon>
        <taxon>Kitasatosporales</taxon>
        <taxon>Streptomycetaceae</taxon>
        <taxon>Streptomyces</taxon>
    </lineage>
</organism>
<dbReference type="InterPro" id="IPR036390">
    <property type="entry name" value="WH_DNA-bd_sf"/>
</dbReference>
<dbReference type="EMBL" id="MLYO01000007">
    <property type="protein sequence ID" value="OIK08079.1"/>
    <property type="molecule type" value="Genomic_DNA"/>
</dbReference>
<evidence type="ECO:0000313" key="6">
    <source>
        <dbReference type="EMBL" id="OIK08079.1"/>
    </source>
</evidence>
<dbReference type="PANTHER" id="PTHR33204">
    <property type="entry name" value="TRANSCRIPTIONAL REGULATOR, MARR FAMILY"/>
    <property type="match status" value="1"/>
</dbReference>
<evidence type="ECO:0000259" key="5">
    <source>
        <dbReference type="PROSITE" id="PS51118"/>
    </source>
</evidence>
<evidence type="ECO:0000256" key="1">
    <source>
        <dbReference type="ARBA" id="ARBA00023015"/>
    </source>
</evidence>
<feature type="compositionally biased region" description="Low complexity" evidence="4">
    <location>
        <begin position="241"/>
        <end position="255"/>
    </location>
</feature>
<dbReference type="SUPFAM" id="SSF46785">
    <property type="entry name" value="Winged helix' DNA-binding domain"/>
    <property type="match status" value="2"/>
</dbReference>
<comment type="caution">
    <text evidence="6">The sequence shown here is derived from an EMBL/GenBank/DDBJ whole genome shotgun (WGS) entry which is preliminary data.</text>
</comment>
<dbReference type="GO" id="GO:0003677">
    <property type="term" value="F:DNA binding"/>
    <property type="evidence" value="ECO:0007669"/>
    <property type="project" value="UniProtKB-KW"/>
</dbReference>
<feature type="compositionally biased region" description="Low complexity" evidence="4">
    <location>
        <begin position="217"/>
        <end position="226"/>
    </location>
</feature>
<sequence length="280" mass="29740">MSIPVQSSAASIGSVDAQRVEDALSLIAPKWTTWSAQTLAQQGRPMRVRDVAARLPFVSEQLVGKRLAQMHADGLVTRADGRHGAPYQLSAFGESLSRVHRALSDWSQTNLSLGKVAGAERVEDAVRRLHLRHSTAVIQVLDAGGPMRFVHIAEEAGLDNGFTRQRLNRLQVDGLVARTGPRHGDPYVLTDAGRALGPVYAAVEHWSNPVATQGRSAPAAPVTAATRTHTGVPPGSDGIRTAAALRRSAAAPSTLFSHAPRPQPRVPAAITAQSAPSRGR</sequence>
<evidence type="ECO:0000313" key="7">
    <source>
        <dbReference type="Proteomes" id="UP000179642"/>
    </source>
</evidence>
<accession>A0A1S2QPK6</accession>
<dbReference type="PROSITE" id="PS51118">
    <property type="entry name" value="HTH_HXLR"/>
    <property type="match status" value="1"/>
</dbReference>
<keyword evidence="1" id="KW-0805">Transcription regulation</keyword>
<name>A0A1S2QPK6_9ACTN</name>
<evidence type="ECO:0000256" key="2">
    <source>
        <dbReference type="ARBA" id="ARBA00023125"/>
    </source>
</evidence>
<keyword evidence="3" id="KW-0804">Transcription</keyword>
<evidence type="ECO:0000256" key="4">
    <source>
        <dbReference type="SAM" id="MobiDB-lite"/>
    </source>
</evidence>
<dbReference type="Pfam" id="PF01638">
    <property type="entry name" value="HxlR"/>
    <property type="match status" value="2"/>
</dbReference>
<dbReference type="Gene3D" id="1.10.10.10">
    <property type="entry name" value="Winged helix-like DNA-binding domain superfamily/Winged helix DNA-binding domain"/>
    <property type="match status" value="2"/>
</dbReference>
<dbReference type="AlphaFoldDB" id="A0A1S2QPK6"/>
<keyword evidence="2" id="KW-0238">DNA-binding</keyword>
<dbReference type="InterPro" id="IPR036388">
    <property type="entry name" value="WH-like_DNA-bd_sf"/>
</dbReference>
<feature type="compositionally biased region" description="Polar residues" evidence="4">
    <location>
        <begin position="271"/>
        <end position="280"/>
    </location>
</feature>
<evidence type="ECO:0000256" key="3">
    <source>
        <dbReference type="ARBA" id="ARBA00023163"/>
    </source>
</evidence>
<protein>
    <recommendedName>
        <fullName evidence="5">HTH hxlR-type domain-containing protein</fullName>
    </recommendedName>
</protein>
<feature type="region of interest" description="Disordered" evidence="4">
    <location>
        <begin position="212"/>
        <end position="280"/>
    </location>
</feature>
<feature type="domain" description="HTH hxlR-type" evidence="5">
    <location>
        <begin position="17"/>
        <end position="115"/>
    </location>
</feature>
<keyword evidence="7" id="KW-1185">Reference proteome</keyword>
<dbReference type="PANTHER" id="PTHR33204:SF37">
    <property type="entry name" value="HTH-TYPE TRANSCRIPTIONAL REGULATOR YODB"/>
    <property type="match status" value="1"/>
</dbReference>